<dbReference type="AlphaFoldDB" id="F2UKZ9"/>
<dbReference type="eggNOG" id="ENOG502QPQ2">
    <property type="taxonomic scope" value="Eukaryota"/>
</dbReference>
<protein>
    <submittedName>
        <fullName evidence="1">Fibpl protein</fullName>
    </submittedName>
</protein>
<dbReference type="InterPro" id="IPR008614">
    <property type="entry name" value="FIBP"/>
</dbReference>
<dbReference type="RefSeq" id="XP_004990274.1">
    <property type="nucleotide sequence ID" value="XM_004990217.1"/>
</dbReference>
<dbReference type="GeneID" id="16070828"/>
<keyword evidence="2" id="KW-1185">Reference proteome</keyword>
<dbReference type="InParanoid" id="F2UKZ9"/>
<evidence type="ECO:0000313" key="2">
    <source>
        <dbReference type="Proteomes" id="UP000007799"/>
    </source>
</evidence>
<organism evidence="2">
    <name type="scientific">Salpingoeca rosetta (strain ATCC 50818 / BSB-021)</name>
    <dbReference type="NCBI Taxonomy" id="946362"/>
    <lineage>
        <taxon>Eukaryota</taxon>
        <taxon>Choanoflagellata</taxon>
        <taxon>Craspedida</taxon>
        <taxon>Salpingoecidae</taxon>
        <taxon>Salpingoeca</taxon>
    </lineage>
</organism>
<dbReference type="KEGG" id="sre:PTSG_08888"/>
<gene>
    <name evidence="1" type="ORF">PTSG_08888</name>
</gene>
<evidence type="ECO:0000313" key="1">
    <source>
        <dbReference type="EMBL" id="EGD77798.1"/>
    </source>
</evidence>
<sequence>MAELLSVWVSDHPSFSPEVLESWVNGLSVHDAAARRQDTADFPRISPEIVLADTRDQYMLFRQLEPFFHEPRSLAQQDIYPLSEDDCRHLLFSYYQYDANFMLLILGKQLSKGMRKDLDELADETHLALTSCNRQFDNLRRIWKAVEDQPGPLVNVIQQQFLLNPSQAKDYAAMVFITDNRLAVDKKVLSAVPLSVFLDCAHEFMRSWTSVNDPHGNDQDLQKRFLQELRELKYNITGSREVLEHFNAALRANPPAVSASRLAHVYGVVRRVIQIGGGLSYSKEWRDIFEDLEQEVVQPLREDRWTLVETGQLMKTIKESYHHAPLPADLRHRAAVTFDTFIDTVGRVIAIMM</sequence>
<reference evidence="1" key="1">
    <citation type="submission" date="2009-08" db="EMBL/GenBank/DDBJ databases">
        <title>Annotation of Salpingoeca rosetta.</title>
        <authorList>
            <consortium name="The Broad Institute Genome Sequencing Platform"/>
            <person name="Russ C."/>
            <person name="Cuomo C."/>
            <person name="Burger G."/>
            <person name="Gray M.W."/>
            <person name="Holland P.W.H."/>
            <person name="King N."/>
            <person name="Lang F.B.F."/>
            <person name="Roger A.J."/>
            <person name="Ruiz-Trillo I."/>
            <person name="Young S.K."/>
            <person name="Zeng Q."/>
            <person name="Gargeya S."/>
            <person name="Alvarado L."/>
            <person name="Berlin A."/>
            <person name="Chapman S.B."/>
            <person name="Chen Z."/>
            <person name="Freedman E."/>
            <person name="Gellesch M."/>
            <person name="Goldberg J."/>
            <person name="Griggs A."/>
            <person name="Gujja S."/>
            <person name="Heilman E."/>
            <person name="Heiman D."/>
            <person name="Howarth C."/>
            <person name="Mehta T."/>
            <person name="Neiman D."/>
            <person name="Pearson M."/>
            <person name="Roberts A."/>
            <person name="Saif S."/>
            <person name="Shea T."/>
            <person name="Shenoy N."/>
            <person name="Sisk P."/>
            <person name="Stolte C."/>
            <person name="Sykes S."/>
            <person name="White J."/>
            <person name="Yandava C."/>
            <person name="Haas B."/>
            <person name="Nusbaum C."/>
            <person name="Birren B."/>
        </authorList>
    </citation>
    <scope>NUCLEOTIDE SEQUENCE [LARGE SCALE GENOMIC DNA]</scope>
    <source>
        <strain evidence="1">ATCC 50818</strain>
    </source>
</reference>
<dbReference type="PANTHER" id="PTHR13223">
    <property type="entry name" value="ACIDIC FIBROBLAST GROWTH FACTOR INTRACELLULAR BINDING PROTEIN"/>
    <property type="match status" value="1"/>
</dbReference>
<dbReference type="FunCoup" id="F2UKZ9">
    <property type="interactions" value="1332"/>
</dbReference>
<dbReference type="OrthoDB" id="16955at2759"/>
<dbReference type="EMBL" id="GL832979">
    <property type="protein sequence ID" value="EGD77798.1"/>
    <property type="molecule type" value="Genomic_DNA"/>
</dbReference>
<name>F2UKZ9_SALR5</name>
<accession>F2UKZ9</accession>
<dbReference type="PANTHER" id="PTHR13223:SF2">
    <property type="entry name" value="ACIDIC FIBROBLAST GROWTH FACTOR INTRACELLULAR-BINDING PROTEIN"/>
    <property type="match status" value="1"/>
</dbReference>
<dbReference type="Proteomes" id="UP000007799">
    <property type="component" value="Unassembled WGS sequence"/>
</dbReference>
<dbReference type="GO" id="GO:0005634">
    <property type="term" value="C:nucleus"/>
    <property type="evidence" value="ECO:0007669"/>
    <property type="project" value="TreeGrafter"/>
</dbReference>
<dbReference type="STRING" id="946362.F2UKZ9"/>
<dbReference type="Pfam" id="PF05427">
    <property type="entry name" value="FIBP"/>
    <property type="match status" value="1"/>
</dbReference>
<dbReference type="OMA" id="MTVVTCC"/>
<proteinExistence type="predicted"/>